<dbReference type="HOGENOM" id="CLU_2431552_0_0_1"/>
<accession>F0WJ60</accession>
<reference evidence="1" key="1">
    <citation type="journal article" date="2011" name="PLoS Biol.">
        <title>Gene gain and loss during evolution of obligate parasitism in the white rust pathogen of Arabidopsis thaliana.</title>
        <authorList>
            <person name="Kemen E."/>
            <person name="Gardiner A."/>
            <person name="Schultz-Larsen T."/>
            <person name="Kemen A.C."/>
            <person name="Balmuth A.L."/>
            <person name="Robert-Seilaniantz A."/>
            <person name="Bailey K."/>
            <person name="Holub E."/>
            <person name="Studholme D.J."/>
            <person name="Maclean D."/>
            <person name="Jones J.D."/>
        </authorList>
    </citation>
    <scope>NUCLEOTIDE SEQUENCE</scope>
</reference>
<name>F0WJ60_9STRA</name>
<organism evidence="1">
    <name type="scientific">Albugo laibachii Nc14</name>
    <dbReference type="NCBI Taxonomy" id="890382"/>
    <lineage>
        <taxon>Eukaryota</taxon>
        <taxon>Sar</taxon>
        <taxon>Stramenopiles</taxon>
        <taxon>Oomycota</taxon>
        <taxon>Peronosporomycetes</taxon>
        <taxon>Albuginales</taxon>
        <taxon>Albuginaceae</taxon>
        <taxon>Albugo</taxon>
    </lineage>
</organism>
<dbReference type="AlphaFoldDB" id="F0WJ60"/>
<reference evidence="1" key="2">
    <citation type="submission" date="2011-02" db="EMBL/GenBank/DDBJ databases">
        <authorList>
            <person name="MacLean D."/>
        </authorList>
    </citation>
    <scope>NUCLEOTIDE SEQUENCE</scope>
</reference>
<proteinExistence type="predicted"/>
<sequence>MPNFDRSTKLLVPCFHSVDRNPIGFLKRWSKRTLWIAGRLDTKISDPQSQNGIGSLFTIADKPVSPSSVLGRKEANKRIMVAVRDSAGDSM</sequence>
<evidence type="ECO:0000313" key="1">
    <source>
        <dbReference type="EMBL" id="CCA21306.1"/>
    </source>
</evidence>
<gene>
    <name evidence="1" type="primary">AlNc14C118G6591</name>
    <name evidence="1" type="ORF">ALNC14_074490</name>
</gene>
<protein>
    <submittedName>
        <fullName evidence="1">AlNc14C118G6591 protein</fullName>
    </submittedName>
</protein>
<dbReference type="EMBL" id="FR824163">
    <property type="protein sequence ID" value="CCA21306.1"/>
    <property type="molecule type" value="Genomic_DNA"/>
</dbReference>